<sequence>MTSYKCELCAVLIVSWPCDGVADAFHCDHAIQSTTTMSVAEKAQRLSPERARRRDSSDFTKS</sequence>
<protein>
    <submittedName>
        <fullName evidence="2">Uncharacterized protein</fullName>
    </submittedName>
</protein>
<keyword evidence="3" id="KW-1185">Reference proteome</keyword>
<evidence type="ECO:0000313" key="2">
    <source>
        <dbReference type="EMBL" id="EXC34938.1"/>
    </source>
</evidence>
<dbReference type="EMBL" id="KE346352">
    <property type="protein sequence ID" value="EXC34938.1"/>
    <property type="molecule type" value="Genomic_DNA"/>
</dbReference>
<dbReference type="Proteomes" id="UP000030645">
    <property type="component" value="Unassembled WGS sequence"/>
</dbReference>
<evidence type="ECO:0000313" key="3">
    <source>
        <dbReference type="Proteomes" id="UP000030645"/>
    </source>
</evidence>
<gene>
    <name evidence="2" type="ORF">L484_020055</name>
</gene>
<proteinExistence type="predicted"/>
<name>W9SBX5_9ROSA</name>
<feature type="region of interest" description="Disordered" evidence="1">
    <location>
        <begin position="38"/>
        <end position="62"/>
    </location>
</feature>
<evidence type="ECO:0000256" key="1">
    <source>
        <dbReference type="SAM" id="MobiDB-lite"/>
    </source>
</evidence>
<accession>W9SBX5</accession>
<reference evidence="3" key="1">
    <citation type="submission" date="2013-01" db="EMBL/GenBank/DDBJ databases">
        <title>Draft Genome Sequence of a Mulberry Tree, Morus notabilis C.K. Schneid.</title>
        <authorList>
            <person name="He N."/>
            <person name="Zhao S."/>
        </authorList>
    </citation>
    <scope>NUCLEOTIDE SEQUENCE</scope>
</reference>
<feature type="compositionally biased region" description="Basic and acidic residues" evidence="1">
    <location>
        <begin position="42"/>
        <end position="62"/>
    </location>
</feature>
<dbReference type="AlphaFoldDB" id="W9SBX5"/>
<organism evidence="2 3">
    <name type="scientific">Morus notabilis</name>
    <dbReference type="NCBI Taxonomy" id="981085"/>
    <lineage>
        <taxon>Eukaryota</taxon>
        <taxon>Viridiplantae</taxon>
        <taxon>Streptophyta</taxon>
        <taxon>Embryophyta</taxon>
        <taxon>Tracheophyta</taxon>
        <taxon>Spermatophyta</taxon>
        <taxon>Magnoliopsida</taxon>
        <taxon>eudicotyledons</taxon>
        <taxon>Gunneridae</taxon>
        <taxon>Pentapetalae</taxon>
        <taxon>rosids</taxon>
        <taxon>fabids</taxon>
        <taxon>Rosales</taxon>
        <taxon>Moraceae</taxon>
        <taxon>Moreae</taxon>
        <taxon>Morus</taxon>
    </lineage>
</organism>